<gene>
    <name evidence="3" type="primary">Ankrd28</name>
    <name evidence="3" type="ORF">SNAT2548_LOCUS21350</name>
</gene>
<dbReference type="Gene3D" id="2.30.29.30">
    <property type="entry name" value="Pleckstrin-homology domain (PH domain)/Phosphotyrosine-binding domain (PTB)"/>
    <property type="match status" value="1"/>
</dbReference>
<dbReference type="Proteomes" id="UP000604046">
    <property type="component" value="Unassembled WGS sequence"/>
</dbReference>
<feature type="domain" description="PH" evidence="2">
    <location>
        <begin position="34"/>
        <end position="151"/>
    </location>
</feature>
<comment type="caution">
    <text evidence="3">The sequence shown here is derived from an EMBL/GenBank/DDBJ whole genome shotgun (WGS) entry which is preliminary data.</text>
</comment>
<dbReference type="OrthoDB" id="407989at2759"/>
<accession>A0A812QIG9</accession>
<sequence>MLSVVCTLLPDDPYEFMTNHVASNRPAPPPPEGGQLGSGALWVLLPGGDPLCAEHWRLRRCWLSSKGTLCVSTAPATVQQDGSKLMYRAPDNKAPTTFPVEVGSTYRELDEDETARPFGFIVTKKGSSMFLAAGSEEQRDEWFNLLGHFSDADRRKGPPPAVGKILSPRAEGLGGTQVRGETLHAWPGETPNSTPKYWDVPPSTNSP</sequence>
<reference evidence="3" key="1">
    <citation type="submission" date="2021-02" db="EMBL/GenBank/DDBJ databases">
        <authorList>
            <person name="Dougan E. K."/>
            <person name="Rhodes N."/>
            <person name="Thang M."/>
            <person name="Chan C."/>
        </authorList>
    </citation>
    <scope>NUCLEOTIDE SEQUENCE</scope>
</reference>
<dbReference type="InterPro" id="IPR011993">
    <property type="entry name" value="PH-like_dom_sf"/>
</dbReference>
<protein>
    <submittedName>
        <fullName evidence="3">Ankrd28 protein</fullName>
    </submittedName>
</protein>
<proteinExistence type="predicted"/>
<dbReference type="InterPro" id="IPR001849">
    <property type="entry name" value="PH_domain"/>
</dbReference>
<keyword evidence="4" id="KW-1185">Reference proteome</keyword>
<dbReference type="SUPFAM" id="SSF50729">
    <property type="entry name" value="PH domain-like"/>
    <property type="match status" value="1"/>
</dbReference>
<evidence type="ECO:0000313" key="3">
    <source>
        <dbReference type="EMBL" id="CAE7391737.1"/>
    </source>
</evidence>
<evidence type="ECO:0000313" key="4">
    <source>
        <dbReference type="Proteomes" id="UP000604046"/>
    </source>
</evidence>
<dbReference type="EMBL" id="CAJNDS010002248">
    <property type="protein sequence ID" value="CAE7391737.1"/>
    <property type="molecule type" value="Genomic_DNA"/>
</dbReference>
<dbReference type="AlphaFoldDB" id="A0A812QIG9"/>
<organism evidence="3 4">
    <name type="scientific">Symbiodinium natans</name>
    <dbReference type="NCBI Taxonomy" id="878477"/>
    <lineage>
        <taxon>Eukaryota</taxon>
        <taxon>Sar</taxon>
        <taxon>Alveolata</taxon>
        <taxon>Dinophyceae</taxon>
        <taxon>Suessiales</taxon>
        <taxon>Symbiodiniaceae</taxon>
        <taxon>Symbiodinium</taxon>
    </lineage>
</organism>
<feature type="region of interest" description="Disordered" evidence="1">
    <location>
        <begin position="154"/>
        <end position="207"/>
    </location>
</feature>
<dbReference type="PROSITE" id="PS50003">
    <property type="entry name" value="PH_DOMAIN"/>
    <property type="match status" value="1"/>
</dbReference>
<name>A0A812QIG9_9DINO</name>
<evidence type="ECO:0000259" key="2">
    <source>
        <dbReference type="PROSITE" id="PS50003"/>
    </source>
</evidence>
<evidence type="ECO:0000256" key="1">
    <source>
        <dbReference type="SAM" id="MobiDB-lite"/>
    </source>
</evidence>